<dbReference type="PANTHER" id="PTHR35372">
    <property type="entry name" value="ATP BINDING PROTEIN-RELATED"/>
    <property type="match status" value="1"/>
</dbReference>
<evidence type="ECO:0000256" key="2">
    <source>
        <dbReference type="ARBA" id="ARBA00022801"/>
    </source>
</evidence>
<organism evidence="6 7">
    <name type="scientific">Streptococcus gallolyticus</name>
    <dbReference type="NCBI Taxonomy" id="315405"/>
    <lineage>
        <taxon>Bacteria</taxon>
        <taxon>Bacillati</taxon>
        <taxon>Bacillota</taxon>
        <taxon>Bacilli</taxon>
        <taxon>Lactobacillales</taxon>
        <taxon>Streptococcaceae</taxon>
        <taxon>Streptococcus</taxon>
    </lineage>
</organism>
<comment type="caution">
    <text evidence="6">The sequence shown here is derived from an EMBL/GenBank/DDBJ whole genome shotgun (WGS) entry which is preliminary data.</text>
</comment>
<accession>A0A368UAT1</accession>
<name>A0A368UAT1_9STRE</name>
<dbReference type="InterPro" id="IPR045455">
    <property type="entry name" value="NrS-1_pol-like_helicase"/>
</dbReference>
<dbReference type="Gene3D" id="3.40.50.300">
    <property type="entry name" value="P-loop containing nucleotide triphosphate hydrolases"/>
    <property type="match status" value="1"/>
</dbReference>
<dbReference type="EMBL" id="NETH01000077">
    <property type="protein sequence ID" value="RCW16137.1"/>
    <property type="molecule type" value="Genomic_DNA"/>
</dbReference>
<dbReference type="AlphaFoldDB" id="A0A368UAT1"/>
<dbReference type="GO" id="GO:0005524">
    <property type="term" value="F:ATP binding"/>
    <property type="evidence" value="ECO:0007669"/>
    <property type="project" value="UniProtKB-KW"/>
</dbReference>
<sequence length="504" mass="57905">MLDIAQLEEEIKKNQQNNDKQPKTMNELRTFVALSGEQWRADPEHQYEDKKTKEMKAYKPIPAQTSGELLKLCSFVLIGKGKSDKSPLYLYNPETGLYTDSDDMIDSLIYAFDSRSDVNTYQKVKHIIRIKSELKEQLSSKELLAVGNGILNKDTKELYPFSPQYVITSKIATAYNPNVELPTFGGKFNFNDWLKEIACNDDEVITLLWQVMNEAINPLQTRGKLVILTGKGNNGKGTFQDMLKNLIGNGNFSTLRPDQFKGFELGSLVGKTLNIGDDIENNFLPEVSNLKSITSGDSITINEKYGRVYELELKLLCMFSANEIPKTKDRTNGWYRRLCIIPFDADFNGKKENKAIKQVYLKDKQLLEWVLVQIVNMKPFDKFIEPKRVTMQLRKYKKDNDVIQAFVEDVYIPNGWHECTAVPLWLIKEQLETYVADNEITTQKRIQNISGNVIRVLRELTGVEYGTAKRSVKKTDYQILHYNPEQPDDYPSRFAKSNHSIVKN</sequence>
<reference evidence="6 7" key="1">
    <citation type="journal article" date="2018" name="Sci. Rep.">
        <title>Network-guided genomic and metagenomic analysis of the faecal microbiota of the critically endangered kakapo.</title>
        <authorList>
            <person name="Waite D.W."/>
            <person name="Dsouza M."/>
            <person name="Sekiguchi Y."/>
            <person name="Hugenholtz P."/>
            <person name="Taylor M.W."/>
        </authorList>
    </citation>
    <scope>NUCLEOTIDE SEQUENCE [LARGE SCALE GENOMIC DNA]</scope>
    <source>
        <strain evidence="6 7">BI02</strain>
    </source>
</reference>
<evidence type="ECO:0000256" key="1">
    <source>
        <dbReference type="ARBA" id="ARBA00022741"/>
    </source>
</evidence>
<feature type="domain" description="SF3 helicase" evidence="5">
    <location>
        <begin position="203"/>
        <end position="356"/>
    </location>
</feature>
<dbReference type="InterPro" id="IPR051620">
    <property type="entry name" value="ORF904-like_C"/>
</dbReference>
<dbReference type="PANTHER" id="PTHR35372:SF2">
    <property type="entry name" value="SF3 HELICASE DOMAIN-CONTAINING PROTEIN"/>
    <property type="match status" value="1"/>
</dbReference>
<dbReference type="PROSITE" id="PS51206">
    <property type="entry name" value="SF3_HELICASE_1"/>
    <property type="match status" value="1"/>
</dbReference>
<gene>
    <name evidence="6" type="ORF">CAC02_10330</name>
</gene>
<dbReference type="GO" id="GO:0016787">
    <property type="term" value="F:hydrolase activity"/>
    <property type="evidence" value="ECO:0007669"/>
    <property type="project" value="UniProtKB-KW"/>
</dbReference>
<dbReference type="SUPFAM" id="SSF52540">
    <property type="entry name" value="P-loop containing nucleoside triphosphate hydrolases"/>
    <property type="match status" value="1"/>
</dbReference>
<dbReference type="SMART" id="SM00885">
    <property type="entry name" value="D5_N"/>
    <property type="match status" value="1"/>
</dbReference>
<keyword evidence="2" id="KW-0378">Hydrolase</keyword>
<keyword evidence="3" id="KW-0067">ATP-binding</keyword>
<evidence type="ECO:0000259" key="5">
    <source>
        <dbReference type="PROSITE" id="PS51206"/>
    </source>
</evidence>
<dbReference type="InterPro" id="IPR006500">
    <property type="entry name" value="Helicase_put_C_phage/plasmid"/>
</dbReference>
<evidence type="ECO:0000313" key="6">
    <source>
        <dbReference type="EMBL" id="RCW16137.1"/>
    </source>
</evidence>
<feature type="region of interest" description="Disordered" evidence="4">
    <location>
        <begin position="1"/>
        <end position="24"/>
    </location>
</feature>
<dbReference type="Pfam" id="PF08706">
    <property type="entry name" value="D5_N"/>
    <property type="match status" value="1"/>
</dbReference>
<dbReference type="InterPro" id="IPR014818">
    <property type="entry name" value="Phage/plasmid_primase_P4_C"/>
</dbReference>
<evidence type="ECO:0000256" key="4">
    <source>
        <dbReference type="SAM" id="MobiDB-lite"/>
    </source>
</evidence>
<dbReference type="InterPro" id="IPR027417">
    <property type="entry name" value="P-loop_NTPase"/>
</dbReference>
<keyword evidence="1" id="KW-0547">Nucleotide-binding</keyword>
<dbReference type="Proteomes" id="UP000253215">
    <property type="component" value="Unassembled WGS sequence"/>
</dbReference>
<evidence type="ECO:0000256" key="3">
    <source>
        <dbReference type="ARBA" id="ARBA00022840"/>
    </source>
</evidence>
<protein>
    <recommendedName>
        <fullName evidence="5">SF3 helicase domain-containing protein</fullName>
    </recommendedName>
</protein>
<dbReference type="InterPro" id="IPR014015">
    <property type="entry name" value="Helicase_SF3_DNA-vir"/>
</dbReference>
<dbReference type="Pfam" id="PF19263">
    <property type="entry name" value="DUF5906"/>
    <property type="match status" value="1"/>
</dbReference>
<proteinExistence type="predicted"/>
<evidence type="ECO:0000313" key="7">
    <source>
        <dbReference type="Proteomes" id="UP000253215"/>
    </source>
</evidence>
<dbReference type="NCBIfam" id="TIGR01613">
    <property type="entry name" value="primase_Cterm"/>
    <property type="match status" value="1"/>
</dbReference>